<dbReference type="InterPro" id="IPR040256">
    <property type="entry name" value="At4g02000-like"/>
</dbReference>
<proteinExistence type="predicted"/>
<dbReference type="EMBL" id="OZ034814">
    <property type="protein sequence ID" value="CAL1360042.1"/>
    <property type="molecule type" value="Genomic_DNA"/>
</dbReference>
<dbReference type="Pfam" id="PF14111">
    <property type="entry name" value="DUF4283"/>
    <property type="match status" value="1"/>
</dbReference>
<dbReference type="AlphaFoldDB" id="A0AAV2CU27"/>
<feature type="region of interest" description="Disordered" evidence="1">
    <location>
        <begin position="272"/>
        <end position="321"/>
    </location>
</feature>
<feature type="domain" description="DUF4283" evidence="2">
    <location>
        <begin position="9"/>
        <end position="73"/>
    </location>
</feature>
<dbReference type="InterPro" id="IPR025558">
    <property type="entry name" value="DUF4283"/>
</dbReference>
<name>A0AAV2CU27_9ROSI</name>
<dbReference type="PANTHER" id="PTHR31286">
    <property type="entry name" value="GLYCINE-RICH CELL WALL STRUCTURAL PROTEIN 1.8-LIKE"/>
    <property type="match status" value="1"/>
</dbReference>
<accession>A0AAV2CU27</accession>
<feature type="region of interest" description="Disordered" evidence="1">
    <location>
        <begin position="210"/>
        <end position="232"/>
    </location>
</feature>
<keyword evidence="4" id="KW-1185">Reference proteome</keyword>
<dbReference type="Proteomes" id="UP001497516">
    <property type="component" value="Chromosome 10"/>
</dbReference>
<organism evidence="3 4">
    <name type="scientific">Linum trigynum</name>
    <dbReference type="NCBI Taxonomy" id="586398"/>
    <lineage>
        <taxon>Eukaryota</taxon>
        <taxon>Viridiplantae</taxon>
        <taxon>Streptophyta</taxon>
        <taxon>Embryophyta</taxon>
        <taxon>Tracheophyta</taxon>
        <taxon>Spermatophyta</taxon>
        <taxon>Magnoliopsida</taxon>
        <taxon>eudicotyledons</taxon>
        <taxon>Gunneridae</taxon>
        <taxon>Pentapetalae</taxon>
        <taxon>rosids</taxon>
        <taxon>fabids</taxon>
        <taxon>Malpighiales</taxon>
        <taxon>Linaceae</taxon>
        <taxon>Linum</taxon>
    </lineage>
</organism>
<dbReference type="PANTHER" id="PTHR31286:SF165">
    <property type="entry name" value="DUF4283 DOMAIN-CONTAINING PROTEIN"/>
    <property type="match status" value="1"/>
</dbReference>
<protein>
    <recommendedName>
        <fullName evidence="2">DUF4283 domain-containing protein</fullName>
    </recommendedName>
</protein>
<evidence type="ECO:0000259" key="2">
    <source>
        <dbReference type="Pfam" id="PF14111"/>
    </source>
</evidence>
<reference evidence="3 4" key="1">
    <citation type="submission" date="2024-04" db="EMBL/GenBank/DDBJ databases">
        <authorList>
            <person name="Fracassetti M."/>
        </authorList>
    </citation>
    <scope>NUCLEOTIDE SEQUENCE [LARGE SCALE GENOMIC DNA]</scope>
</reference>
<feature type="compositionally biased region" description="Polar residues" evidence="1">
    <location>
        <begin position="272"/>
        <end position="283"/>
    </location>
</feature>
<evidence type="ECO:0000313" key="4">
    <source>
        <dbReference type="Proteomes" id="UP001497516"/>
    </source>
</evidence>
<gene>
    <name evidence="3" type="ORF">LTRI10_LOCUS7502</name>
</gene>
<evidence type="ECO:0000313" key="3">
    <source>
        <dbReference type="EMBL" id="CAL1360042.1"/>
    </source>
</evidence>
<evidence type="ECO:0000256" key="1">
    <source>
        <dbReference type="SAM" id="MobiDB-lite"/>
    </source>
</evidence>
<sequence>MGDPPKPVALQQWATSLWGRDGPVRVSKFGPQLMVFQFPSTSISRWVLRSGPWQFQGNPVFFRKWSPGIQPMQPESETLPISVKIWGIPLEYHSVEGYEWIASTIGQPLWMDQSTRTGGKLGFAKVCLDLAADCGFPDKVKLYPDEDPSFEVEVEYLNKPIICERCSIYGHDCDWLSKQGKKWVPKMKAEEVETVDGGAGSVETVSEVQVGQSHEGSDVPSENGLILDKGTSLSPSIGSSSVSFVDALKGPSRNPGSSSKLLQVAALVNSPESSGRLTQQSTHVGKENNPWIPVESQKLKKKPDPPYVPPAKRGGKGGKKR</sequence>